<name>A0A8H5ZAN8_COCSA</name>
<dbReference type="PANTHER" id="PTHR10374:SF19">
    <property type="entry name" value="LYASE (GLO1), PUTATIVE (AFU_ORTHOLOGUE AFUA_2G13550)-RELATED"/>
    <property type="match status" value="1"/>
</dbReference>
<organism evidence="3 4">
    <name type="scientific">Cochliobolus sativus</name>
    <name type="common">Common root rot and spot blotch fungus</name>
    <name type="synonym">Bipolaris sorokiniana</name>
    <dbReference type="NCBI Taxonomy" id="45130"/>
    <lineage>
        <taxon>Eukaryota</taxon>
        <taxon>Fungi</taxon>
        <taxon>Dikarya</taxon>
        <taxon>Ascomycota</taxon>
        <taxon>Pezizomycotina</taxon>
        <taxon>Dothideomycetes</taxon>
        <taxon>Pleosporomycetidae</taxon>
        <taxon>Pleosporales</taxon>
        <taxon>Pleosporineae</taxon>
        <taxon>Pleosporaceae</taxon>
        <taxon>Bipolaris</taxon>
    </lineage>
</organism>
<dbReference type="CDD" id="cd07233">
    <property type="entry name" value="GlxI_Zn"/>
    <property type="match status" value="1"/>
</dbReference>
<dbReference type="PANTHER" id="PTHR10374">
    <property type="entry name" value="LACTOYLGLUTATHIONE LYASE GLYOXALASE I"/>
    <property type="match status" value="1"/>
</dbReference>
<sequence length="361" mass="40745">MTPPPSQKRSLNSHLDTPTRARFFQAIDQRGDRTKRDIYRDFNIPHTTAYRLLQQRNKYGKLADCRSKLREYKKEHGGIGSGRPRKDSNNNTPQQMHNAPQTIETRKVEQQAALPRIPHVSHPQSLPLGRSSTLLPNLSQTLITNPTQPSHCLPPNPPTMSSSNPNFPPAPYESGTHIAPPPRPPSPATAGYSLNHFMMRIKDPQKTLRFYCDCLGMHVVFIFNAGPWVIYYLGGRDVNMQNIRQKQGLLELYHIPADTSTPYVSGNDYSAPGVGFGHIGFTVPNVDEATKRVQEFGFEVIKPLDQAQEHQMAVPDEVVEGKWGEVVEGYKNVFRQLTFVKDPDGYWVELIPPKFKALGEE</sequence>
<evidence type="ECO:0000259" key="2">
    <source>
        <dbReference type="PROSITE" id="PS51819"/>
    </source>
</evidence>
<evidence type="ECO:0000256" key="1">
    <source>
        <dbReference type="SAM" id="MobiDB-lite"/>
    </source>
</evidence>
<dbReference type="EMBL" id="WNKQ01000021">
    <property type="protein sequence ID" value="KAF5844774.1"/>
    <property type="molecule type" value="Genomic_DNA"/>
</dbReference>
<dbReference type="Proteomes" id="UP000624244">
    <property type="component" value="Unassembled WGS sequence"/>
</dbReference>
<reference evidence="3" key="1">
    <citation type="submission" date="2019-11" db="EMBL/GenBank/DDBJ databases">
        <title>Bipolaris sorokiniana Genome sequencing.</title>
        <authorList>
            <person name="Wang H."/>
        </authorList>
    </citation>
    <scope>NUCLEOTIDE SEQUENCE</scope>
</reference>
<feature type="domain" description="VOC" evidence="2">
    <location>
        <begin position="193"/>
        <end position="353"/>
    </location>
</feature>
<comment type="caution">
    <text evidence="3">The sequence shown here is derived from an EMBL/GenBank/DDBJ whole genome shotgun (WGS) entry which is preliminary data.</text>
</comment>
<dbReference type="InterPro" id="IPR037523">
    <property type="entry name" value="VOC_core"/>
</dbReference>
<proteinExistence type="predicted"/>
<gene>
    <name evidence="3" type="ORF">GGP41_008718</name>
</gene>
<accession>A0A8H5ZAN8</accession>
<protein>
    <recommendedName>
        <fullName evidence="2">VOC domain-containing protein</fullName>
    </recommendedName>
</protein>
<dbReference type="SUPFAM" id="SSF54593">
    <property type="entry name" value="Glyoxalase/Bleomycin resistance protein/Dihydroxybiphenyl dioxygenase"/>
    <property type="match status" value="1"/>
</dbReference>
<dbReference type="InterPro" id="IPR029068">
    <property type="entry name" value="Glyas_Bleomycin-R_OHBP_Dase"/>
</dbReference>
<dbReference type="PROSITE" id="PS51819">
    <property type="entry name" value="VOC"/>
    <property type="match status" value="1"/>
</dbReference>
<evidence type="ECO:0000313" key="3">
    <source>
        <dbReference type="EMBL" id="KAF5844774.1"/>
    </source>
</evidence>
<dbReference type="AlphaFoldDB" id="A0A8H5ZAN8"/>
<feature type="compositionally biased region" description="Polar residues" evidence="1">
    <location>
        <begin position="89"/>
        <end position="103"/>
    </location>
</feature>
<evidence type="ECO:0000313" key="4">
    <source>
        <dbReference type="Proteomes" id="UP000624244"/>
    </source>
</evidence>
<dbReference type="InterPro" id="IPR004360">
    <property type="entry name" value="Glyas_Fos-R_dOase_dom"/>
</dbReference>
<dbReference type="Gene3D" id="3.10.180.10">
    <property type="entry name" value="2,3-Dihydroxybiphenyl 1,2-Dioxygenase, domain 1"/>
    <property type="match status" value="1"/>
</dbReference>
<feature type="region of interest" description="Disordered" evidence="1">
    <location>
        <begin position="73"/>
        <end position="104"/>
    </location>
</feature>
<dbReference type="Pfam" id="PF00903">
    <property type="entry name" value="Glyoxalase"/>
    <property type="match status" value="1"/>
</dbReference>